<proteinExistence type="predicted"/>
<dbReference type="EMBL" id="JAYKXP010000042">
    <property type="protein sequence ID" value="KAK7038877.1"/>
    <property type="molecule type" value="Genomic_DNA"/>
</dbReference>
<comment type="caution">
    <text evidence="2">The sequence shown here is derived from an EMBL/GenBank/DDBJ whole genome shotgun (WGS) entry which is preliminary data.</text>
</comment>
<evidence type="ECO:0000313" key="3">
    <source>
        <dbReference type="Proteomes" id="UP001383192"/>
    </source>
</evidence>
<evidence type="ECO:0000313" key="2">
    <source>
        <dbReference type="EMBL" id="KAK7038877.1"/>
    </source>
</evidence>
<accession>A0AAW0CKU8</accession>
<feature type="compositionally biased region" description="Polar residues" evidence="1">
    <location>
        <begin position="265"/>
        <end position="279"/>
    </location>
</feature>
<organism evidence="2 3">
    <name type="scientific">Paramarasmius palmivorus</name>
    <dbReference type="NCBI Taxonomy" id="297713"/>
    <lineage>
        <taxon>Eukaryota</taxon>
        <taxon>Fungi</taxon>
        <taxon>Dikarya</taxon>
        <taxon>Basidiomycota</taxon>
        <taxon>Agaricomycotina</taxon>
        <taxon>Agaricomycetes</taxon>
        <taxon>Agaricomycetidae</taxon>
        <taxon>Agaricales</taxon>
        <taxon>Marasmiineae</taxon>
        <taxon>Marasmiaceae</taxon>
        <taxon>Paramarasmius</taxon>
    </lineage>
</organism>
<feature type="compositionally biased region" description="Polar residues" evidence="1">
    <location>
        <begin position="57"/>
        <end position="67"/>
    </location>
</feature>
<evidence type="ECO:0000256" key="1">
    <source>
        <dbReference type="SAM" id="MobiDB-lite"/>
    </source>
</evidence>
<dbReference type="Proteomes" id="UP001383192">
    <property type="component" value="Unassembled WGS sequence"/>
</dbReference>
<feature type="region of interest" description="Disordered" evidence="1">
    <location>
        <begin position="98"/>
        <end position="123"/>
    </location>
</feature>
<feature type="compositionally biased region" description="Basic residues" evidence="1">
    <location>
        <begin position="13"/>
        <end position="24"/>
    </location>
</feature>
<gene>
    <name evidence="2" type="ORF">VNI00_010509</name>
</gene>
<feature type="region of interest" description="Disordered" evidence="1">
    <location>
        <begin position="242"/>
        <end position="279"/>
    </location>
</feature>
<dbReference type="AlphaFoldDB" id="A0AAW0CKU8"/>
<feature type="compositionally biased region" description="Basic residues" evidence="1">
    <location>
        <begin position="250"/>
        <end position="264"/>
    </location>
</feature>
<protein>
    <submittedName>
        <fullName evidence="2">Uncharacterized protein</fullName>
    </submittedName>
</protein>
<sequence>MYSPAFSKPMRVLNRKRFRNSHTKQRQDDSEDAEWYQQELAGVLTLQSHHRQRPRRLTQSQNHSSKSAVEKAPVMSPSLQLDPGYYRKSVLLEKPLPTLPAKKERPPTLIIGRPPPRSSVPTDLDLIENDDVDSLLDLYSHSPVTPSTSSSTTFTMLTPVPDEYEGEQELDDFPFDVVGLDGDDDDLYQDVDLDGDGGAEEPLSLPLSLPGSTLFEGELFFEGSFIVEELNERMKAEGVVIAKSGPRGSGGKRKKRGWLKKNRKTPIQSSTSLYSISRS</sequence>
<feature type="region of interest" description="Disordered" evidence="1">
    <location>
        <begin position="1"/>
        <end position="34"/>
    </location>
</feature>
<keyword evidence="3" id="KW-1185">Reference proteome</keyword>
<name>A0AAW0CKU8_9AGAR</name>
<feature type="region of interest" description="Disordered" evidence="1">
    <location>
        <begin position="47"/>
        <end position="80"/>
    </location>
</feature>
<reference evidence="2 3" key="1">
    <citation type="submission" date="2024-01" db="EMBL/GenBank/DDBJ databases">
        <title>A draft genome for a cacao thread blight-causing isolate of Paramarasmius palmivorus.</title>
        <authorList>
            <person name="Baruah I.K."/>
            <person name="Bukari Y."/>
            <person name="Amoako-Attah I."/>
            <person name="Meinhardt L.W."/>
            <person name="Bailey B.A."/>
            <person name="Cohen S.P."/>
        </authorList>
    </citation>
    <scope>NUCLEOTIDE SEQUENCE [LARGE SCALE GENOMIC DNA]</scope>
    <source>
        <strain evidence="2 3">GH-12</strain>
    </source>
</reference>